<gene>
    <name evidence="2" type="ORF">M513_06478</name>
    <name evidence="3" type="ORF">M514_06478</name>
</gene>
<dbReference type="Proteomes" id="UP000030758">
    <property type="component" value="Unassembled WGS sequence"/>
</dbReference>
<evidence type="ECO:0000313" key="3">
    <source>
        <dbReference type="EMBL" id="KFD63868.1"/>
    </source>
</evidence>
<evidence type="ECO:0000256" key="1">
    <source>
        <dbReference type="SAM" id="MobiDB-lite"/>
    </source>
</evidence>
<name>A0A085M5Y5_9BILA</name>
<organism evidence="2 4">
    <name type="scientific">Trichuris suis</name>
    <name type="common">pig whipworm</name>
    <dbReference type="NCBI Taxonomy" id="68888"/>
    <lineage>
        <taxon>Eukaryota</taxon>
        <taxon>Metazoa</taxon>
        <taxon>Ecdysozoa</taxon>
        <taxon>Nematoda</taxon>
        <taxon>Enoplea</taxon>
        <taxon>Dorylaimia</taxon>
        <taxon>Trichinellida</taxon>
        <taxon>Trichuridae</taxon>
        <taxon>Trichuris</taxon>
    </lineage>
</organism>
<protein>
    <submittedName>
        <fullName evidence="2">Uncharacterized protein</fullName>
    </submittedName>
</protein>
<feature type="region of interest" description="Disordered" evidence="1">
    <location>
        <begin position="69"/>
        <end position="88"/>
    </location>
</feature>
<evidence type="ECO:0000313" key="2">
    <source>
        <dbReference type="EMBL" id="KFD52631.1"/>
    </source>
</evidence>
<evidence type="ECO:0000313" key="4">
    <source>
        <dbReference type="Proteomes" id="UP000030764"/>
    </source>
</evidence>
<dbReference type="EMBL" id="KL363225">
    <property type="protein sequence ID" value="KFD52631.1"/>
    <property type="molecule type" value="Genomic_DNA"/>
</dbReference>
<dbReference type="AlphaFoldDB" id="A0A085M5Y5"/>
<reference evidence="2 4" key="1">
    <citation type="journal article" date="2014" name="Nat. Genet.">
        <title>Genome and transcriptome of the porcine whipworm Trichuris suis.</title>
        <authorList>
            <person name="Jex A.R."/>
            <person name="Nejsum P."/>
            <person name="Schwarz E.M."/>
            <person name="Hu L."/>
            <person name="Young N.D."/>
            <person name="Hall R.S."/>
            <person name="Korhonen P.K."/>
            <person name="Liao S."/>
            <person name="Thamsborg S."/>
            <person name="Xia J."/>
            <person name="Xu P."/>
            <person name="Wang S."/>
            <person name="Scheerlinck J.P."/>
            <person name="Hofmann A."/>
            <person name="Sternberg P.W."/>
            <person name="Wang J."/>
            <person name="Gasser R.B."/>
        </authorList>
    </citation>
    <scope>NUCLEOTIDE SEQUENCE [LARGE SCALE GENOMIC DNA]</scope>
    <source>
        <strain evidence="3">DCEP-RM93F</strain>
        <strain evidence="2">DCEP-RM93M</strain>
    </source>
</reference>
<sequence>MAAIYAAEINGGFFLLAQKRQLQHPGIDAQLYSGVAVWNAETATINSTKKKMQFLPYRRAAADVQKHQSSVAPRGRYRPGPANAPQVPLSSPLSPFRNSGLNIHINSVLQIGHERFQTFSIIREGTISELDS</sequence>
<dbReference type="Proteomes" id="UP000030764">
    <property type="component" value="Unassembled WGS sequence"/>
</dbReference>
<accession>A0A085M5Y5</accession>
<proteinExistence type="predicted"/>
<dbReference type="EMBL" id="KL367565">
    <property type="protein sequence ID" value="KFD63868.1"/>
    <property type="molecule type" value="Genomic_DNA"/>
</dbReference>
<keyword evidence="4" id="KW-1185">Reference proteome</keyword>